<proteinExistence type="inferred from homology"/>
<feature type="region of interest" description="Disordered" evidence="6">
    <location>
        <begin position="1"/>
        <end position="32"/>
    </location>
</feature>
<comment type="similarity">
    <text evidence="2">Belongs to the RENT3 family.</text>
</comment>
<feature type="domain" description="RRM" evidence="7">
    <location>
        <begin position="459"/>
        <end position="525"/>
    </location>
</feature>
<dbReference type="PANTHER" id="PTHR13112">
    <property type="entry name" value="UPF3 REGULATOR OF NONSENSE TRANSCRIPTS-LIKE PROTEIN"/>
    <property type="match status" value="1"/>
</dbReference>
<feature type="compositionally biased region" description="Basic and acidic residues" evidence="6">
    <location>
        <begin position="191"/>
        <end position="232"/>
    </location>
</feature>
<feature type="compositionally biased region" description="Gly residues" evidence="6">
    <location>
        <begin position="556"/>
        <end position="576"/>
    </location>
</feature>
<dbReference type="PROSITE" id="PS50102">
    <property type="entry name" value="RRM"/>
    <property type="match status" value="1"/>
</dbReference>
<reference evidence="8" key="1">
    <citation type="journal article" date="2020" name="Stud. Mycol.">
        <title>101 Dothideomycetes genomes: a test case for predicting lifestyles and emergence of pathogens.</title>
        <authorList>
            <person name="Haridas S."/>
            <person name="Albert R."/>
            <person name="Binder M."/>
            <person name="Bloem J."/>
            <person name="Labutti K."/>
            <person name="Salamov A."/>
            <person name="Andreopoulos B."/>
            <person name="Baker S."/>
            <person name="Barry K."/>
            <person name="Bills G."/>
            <person name="Bluhm B."/>
            <person name="Cannon C."/>
            <person name="Castanera R."/>
            <person name="Culley D."/>
            <person name="Daum C."/>
            <person name="Ezra D."/>
            <person name="Gonzalez J."/>
            <person name="Henrissat B."/>
            <person name="Kuo A."/>
            <person name="Liang C."/>
            <person name="Lipzen A."/>
            <person name="Lutzoni F."/>
            <person name="Magnuson J."/>
            <person name="Mondo S."/>
            <person name="Nolan M."/>
            <person name="Ohm R."/>
            <person name="Pangilinan J."/>
            <person name="Park H.-J."/>
            <person name="Ramirez L."/>
            <person name="Alfaro M."/>
            <person name="Sun H."/>
            <person name="Tritt A."/>
            <person name="Yoshinaga Y."/>
            <person name="Zwiers L.-H."/>
            <person name="Turgeon B."/>
            <person name="Goodwin S."/>
            <person name="Spatafora J."/>
            <person name="Crous P."/>
            <person name="Grigoriev I."/>
        </authorList>
    </citation>
    <scope>NUCLEOTIDE SEQUENCE</scope>
    <source>
        <strain evidence="8">CBS 119925</strain>
    </source>
</reference>
<feature type="compositionally biased region" description="Pro residues" evidence="6">
    <location>
        <begin position="412"/>
        <end position="424"/>
    </location>
</feature>
<evidence type="ECO:0000256" key="5">
    <source>
        <dbReference type="PROSITE-ProRule" id="PRU00176"/>
    </source>
</evidence>
<dbReference type="GO" id="GO:0005730">
    <property type="term" value="C:nucleolus"/>
    <property type="evidence" value="ECO:0007669"/>
    <property type="project" value="TreeGrafter"/>
</dbReference>
<dbReference type="GO" id="GO:0003729">
    <property type="term" value="F:mRNA binding"/>
    <property type="evidence" value="ECO:0007669"/>
    <property type="project" value="TreeGrafter"/>
</dbReference>
<evidence type="ECO:0000313" key="8">
    <source>
        <dbReference type="EMBL" id="KAF2743160.1"/>
    </source>
</evidence>
<dbReference type="InterPro" id="IPR012677">
    <property type="entry name" value="Nucleotide-bd_a/b_plait_sf"/>
</dbReference>
<dbReference type="FunFam" id="3.30.70.330:FF:000637">
    <property type="entry name" value="Nonsense-mediated mRNA decay protein Upf3, putative"/>
    <property type="match status" value="1"/>
</dbReference>
<dbReference type="PANTHER" id="PTHR13112:SF0">
    <property type="entry name" value="FI21285P1"/>
    <property type="match status" value="1"/>
</dbReference>
<feature type="compositionally biased region" description="Low complexity" evidence="6">
    <location>
        <begin position="316"/>
        <end position="333"/>
    </location>
</feature>
<evidence type="ECO:0000256" key="3">
    <source>
        <dbReference type="ARBA" id="ARBA00023161"/>
    </source>
</evidence>
<dbReference type="Proteomes" id="UP000799440">
    <property type="component" value="Unassembled WGS sequence"/>
</dbReference>
<dbReference type="SMART" id="SM00360">
    <property type="entry name" value="RRM"/>
    <property type="match status" value="1"/>
</dbReference>
<organism evidence="8 9">
    <name type="scientific">Sporormia fimetaria CBS 119925</name>
    <dbReference type="NCBI Taxonomy" id="1340428"/>
    <lineage>
        <taxon>Eukaryota</taxon>
        <taxon>Fungi</taxon>
        <taxon>Dikarya</taxon>
        <taxon>Ascomycota</taxon>
        <taxon>Pezizomycotina</taxon>
        <taxon>Dothideomycetes</taxon>
        <taxon>Pleosporomycetidae</taxon>
        <taxon>Pleosporales</taxon>
        <taxon>Sporormiaceae</taxon>
        <taxon>Sporormia</taxon>
    </lineage>
</organism>
<keyword evidence="3" id="KW-0866">Nonsense-mediated mRNA decay</keyword>
<dbReference type="Pfam" id="PF03467">
    <property type="entry name" value="Smg4_UPF3"/>
    <property type="match status" value="1"/>
</dbReference>
<evidence type="ECO:0000313" key="9">
    <source>
        <dbReference type="Proteomes" id="UP000799440"/>
    </source>
</evidence>
<dbReference type="EMBL" id="MU006600">
    <property type="protein sequence ID" value="KAF2743160.1"/>
    <property type="molecule type" value="Genomic_DNA"/>
</dbReference>
<protein>
    <recommendedName>
        <fullName evidence="7">RRM domain-containing protein</fullName>
    </recommendedName>
</protein>
<accession>A0A6A6V0I2</accession>
<feature type="region of interest" description="Disordered" evidence="6">
    <location>
        <begin position="191"/>
        <end position="469"/>
    </location>
</feature>
<name>A0A6A6V0I2_9PLEO</name>
<dbReference type="InterPro" id="IPR005120">
    <property type="entry name" value="UPF3_dom"/>
</dbReference>
<dbReference type="InterPro" id="IPR035979">
    <property type="entry name" value="RBD_domain_sf"/>
</dbReference>
<dbReference type="GO" id="GO:0045727">
    <property type="term" value="P:positive regulation of translation"/>
    <property type="evidence" value="ECO:0007669"/>
    <property type="project" value="TreeGrafter"/>
</dbReference>
<evidence type="ECO:0000256" key="6">
    <source>
        <dbReference type="SAM" id="MobiDB-lite"/>
    </source>
</evidence>
<dbReference type="Pfam" id="PF00076">
    <property type="entry name" value="RRM_1"/>
    <property type="match status" value="1"/>
</dbReference>
<dbReference type="InterPro" id="IPR039722">
    <property type="entry name" value="Upf3"/>
</dbReference>
<feature type="compositionally biased region" description="Basic and acidic residues" evidence="6">
    <location>
        <begin position="373"/>
        <end position="386"/>
    </location>
</feature>
<evidence type="ECO:0000256" key="2">
    <source>
        <dbReference type="ARBA" id="ARBA00005991"/>
    </source>
</evidence>
<dbReference type="InterPro" id="IPR000504">
    <property type="entry name" value="RRM_dom"/>
</dbReference>
<evidence type="ECO:0000256" key="4">
    <source>
        <dbReference type="ARBA" id="ARBA00023242"/>
    </source>
</evidence>
<dbReference type="CDD" id="cd00590">
    <property type="entry name" value="RRM_SF"/>
    <property type="match status" value="1"/>
</dbReference>
<dbReference type="GO" id="GO:0005737">
    <property type="term" value="C:cytoplasm"/>
    <property type="evidence" value="ECO:0007669"/>
    <property type="project" value="TreeGrafter"/>
</dbReference>
<feature type="compositionally biased region" description="Polar residues" evidence="6">
    <location>
        <begin position="438"/>
        <end position="448"/>
    </location>
</feature>
<dbReference type="SUPFAM" id="SSF54928">
    <property type="entry name" value="RNA-binding domain, RBD"/>
    <property type="match status" value="2"/>
</dbReference>
<feature type="region of interest" description="Disordered" evidence="6">
    <location>
        <begin position="536"/>
        <end position="603"/>
    </location>
</feature>
<evidence type="ECO:0000256" key="1">
    <source>
        <dbReference type="ARBA" id="ARBA00004123"/>
    </source>
</evidence>
<keyword evidence="9" id="KW-1185">Reference proteome</keyword>
<dbReference type="CDD" id="cd12455">
    <property type="entry name" value="RRM_like_Smg4_UPF3"/>
    <property type="match status" value="1"/>
</dbReference>
<dbReference type="OrthoDB" id="18087at2759"/>
<comment type="subcellular location">
    <subcellularLocation>
        <location evidence="1">Nucleus</location>
    </subcellularLocation>
</comment>
<keyword evidence="5" id="KW-0694">RNA-binding</keyword>
<dbReference type="GO" id="GO:0000184">
    <property type="term" value="P:nuclear-transcribed mRNA catabolic process, nonsense-mediated decay"/>
    <property type="evidence" value="ECO:0007669"/>
    <property type="project" value="UniProtKB-KW"/>
</dbReference>
<sequence>MRPTGVNGVLPASVLQKNPPPSAPRGPKAAQPRLKLVLRRLPPGLTKAEFSAILGDEWKQGGGKVDWLEYIEGKVSKDPAKPSRPSRAYIHVTSQQHLAPLGDHVRNTSFNDAARTFQDSALIGPPTLEFAVYPKVPGGRRKHDVRQGTIDQDPEFKDFLVSLTAPITKPSVPEGEQQKEAKVTTTPLIEALREKKANKDKPQKTAKHGRGETKDDSADKTDKKILSKHNKEATPAVNEKGRRATKAEKAAKEAVKALTKEVSQKKEPAAANDRAGASPAPERKRANVNIAKTLLQRDLGLVPASSRRRGTKRDVASSATSSPATTTENASAAKQRPEKASVTPSPSEKTVPASPKKSSRSERRAVKAGLSDKTNRNPPEEVKQEPKGSTTPAPTILKKPERPQASSTPTAPKGPPPARAPPTEPAAARATAQHARNDTNATRPQTSAVPAPSAAPMGRQAFLKHANPSQGISEPLIEEALKVFGAIEKVEIDKRKGFAYVDFADPEGLRKAIAASPVKVAQGAVQVLEKRDKVVRNRPHPMPHNHGPPTGPARGARGGGFAPRGRGRGGVRGGAHTGPAPATAEGAATPARPAAATTPGAAT</sequence>
<feature type="compositionally biased region" description="Low complexity" evidence="6">
    <location>
        <begin position="577"/>
        <end position="603"/>
    </location>
</feature>
<dbReference type="Gene3D" id="3.30.70.330">
    <property type="match status" value="2"/>
</dbReference>
<feature type="compositionally biased region" description="Basic and acidic residues" evidence="6">
    <location>
        <begin position="239"/>
        <end position="268"/>
    </location>
</feature>
<evidence type="ECO:0000259" key="7">
    <source>
        <dbReference type="PROSITE" id="PS50102"/>
    </source>
</evidence>
<keyword evidence="4" id="KW-0539">Nucleus</keyword>
<dbReference type="AlphaFoldDB" id="A0A6A6V0I2"/>
<gene>
    <name evidence="8" type="ORF">M011DRAFT_471699</name>
</gene>